<sequence>MADARARFPWLLTAATAMLLVLLVSLGVWQVQRMQWKQELIADAAAAASLAPAPAAGVLASDHPEFRKVILVCPGLAAAPWVELQSIHDGQPGVRLISACRDPGLDAPVLVDRGFVLDAVSARPPVSASDRPVRLTAEVRETPPPGLMAAAADARRFYGRDNVAMAEALGLAEAVSPWTFFALESSNPDWTALQPSAPPAAFSNNHLGYAITWFGLALALVGFYIALLRRRRASSRPAPRAEP</sequence>
<keyword evidence="8" id="KW-1185">Reference proteome</keyword>
<evidence type="ECO:0000256" key="2">
    <source>
        <dbReference type="ARBA" id="ARBA00007165"/>
    </source>
</evidence>
<name>A0A1I6QM97_9CAUL</name>
<comment type="subcellular location">
    <subcellularLocation>
        <location evidence="6">Cell membrane</location>
        <topology evidence="6">Multi-pass membrane protein</topology>
    </subcellularLocation>
    <subcellularLocation>
        <location evidence="1">Membrane</location>
    </subcellularLocation>
</comment>
<comment type="caution">
    <text evidence="6">Lacks conserved residue(s) required for the propagation of feature annotation.</text>
</comment>
<keyword evidence="5 6" id="KW-0472">Membrane</keyword>
<dbReference type="CDD" id="cd06662">
    <property type="entry name" value="SURF1"/>
    <property type="match status" value="1"/>
</dbReference>
<proteinExistence type="inferred from homology"/>
<feature type="transmembrane region" description="Helical" evidence="6">
    <location>
        <begin position="207"/>
        <end position="227"/>
    </location>
</feature>
<evidence type="ECO:0000256" key="3">
    <source>
        <dbReference type="ARBA" id="ARBA00022692"/>
    </source>
</evidence>
<dbReference type="PROSITE" id="PS50895">
    <property type="entry name" value="SURF1"/>
    <property type="match status" value="1"/>
</dbReference>
<dbReference type="GO" id="GO:0005886">
    <property type="term" value="C:plasma membrane"/>
    <property type="evidence" value="ECO:0007669"/>
    <property type="project" value="UniProtKB-SubCell"/>
</dbReference>
<dbReference type="AlphaFoldDB" id="A0A1I6QM97"/>
<dbReference type="InterPro" id="IPR045214">
    <property type="entry name" value="Surf1/Surf4"/>
</dbReference>
<evidence type="ECO:0000313" key="8">
    <source>
        <dbReference type="Proteomes" id="UP000198788"/>
    </source>
</evidence>
<dbReference type="InterPro" id="IPR002994">
    <property type="entry name" value="Surf1/Shy1"/>
</dbReference>
<dbReference type="PANTHER" id="PTHR23427">
    <property type="entry name" value="SURFEIT LOCUS PROTEIN"/>
    <property type="match status" value="1"/>
</dbReference>
<evidence type="ECO:0000256" key="1">
    <source>
        <dbReference type="ARBA" id="ARBA00004370"/>
    </source>
</evidence>
<keyword evidence="6" id="KW-1003">Cell membrane</keyword>
<comment type="similarity">
    <text evidence="2 6">Belongs to the SURF1 family.</text>
</comment>
<dbReference type="STRING" id="871741.SAMN05192570_1951"/>
<gene>
    <name evidence="7" type="ORF">SAMN05192570_1951</name>
</gene>
<accession>A0A1I6QM97</accession>
<evidence type="ECO:0000256" key="4">
    <source>
        <dbReference type="ARBA" id="ARBA00022989"/>
    </source>
</evidence>
<dbReference type="EMBL" id="FOZV01000003">
    <property type="protein sequence ID" value="SFS53408.1"/>
    <property type="molecule type" value="Genomic_DNA"/>
</dbReference>
<dbReference type="Proteomes" id="UP000198788">
    <property type="component" value="Unassembled WGS sequence"/>
</dbReference>
<organism evidence="7 8">
    <name type="scientific">Brevundimonas viscosa</name>
    <dbReference type="NCBI Taxonomy" id="871741"/>
    <lineage>
        <taxon>Bacteria</taxon>
        <taxon>Pseudomonadati</taxon>
        <taxon>Pseudomonadota</taxon>
        <taxon>Alphaproteobacteria</taxon>
        <taxon>Caulobacterales</taxon>
        <taxon>Caulobacteraceae</taxon>
        <taxon>Brevundimonas</taxon>
    </lineage>
</organism>
<dbReference type="RefSeq" id="WP_245777197.1">
    <property type="nucleotide sequence ID" value="NZ_FOZV01000003.1"/>
</dbReference>
<evidence type="ECO:0000256" key="5">
    <source>
        <dbReference type="ARBA" id="ARBA00023136"/>
    </source>
</evidence>
<dbReference type="Pfam" id="PF02104">
    <property type="entry name" value="SURF1"/>
    <property type="match status" value="1"/>
</dbReference>
<protein>
    <recommendedName>
        <fullName evidence="6">SURF1-like protein</fullName>
    </recommendedName>
</protein>
<keyword evidence="4 6" id="KW-1133">Transmembrane helix</keyword>
<evidence type="ECO:0000256" key="6">
    <source>
        <dbReference type="RuleBase" id="RU363076"/>
    </source>
</evidence>
<reference evidence="8" key="1">
    <citation type="submission" date="2016-10" db="EMBL/GenBank/DDBJ databases">
        <authorList>
            <person name="Varghese N."/>
            <person name="Submissions S."/>
        </authorList>
    </citation>
    <scope>NUCLEOTIDE SEQUENCE [LARGE SCALE GENOMIC DNA]</scope>
    <source>
        <strain evidence="8">CGMCC 1.10683</strain>
    </source>
</reference>
<dbReference type="PANTHER" id="PTHR23427:SF2">
    <property type="entry name" value="SURFEIT LOCUS PROTEIN 1"/>
    <property type="match status" value="1"/>
</dbReference>
<evidence type="ECO:0000313" key="7">
    <source>
        <dbReference type="EMBL" id="SFS53408.1"/>
    </source>
</evidence>
<keyword evidence="3 6" id="KW-0812">Transmembrane</keyword>